<dbReference type="Gene3D" id="1.10.20.60">
    <property type="entry name" value="Glu-tRNAGln amidotransferase C subunit, N-terminal domain"/>
    <property type="match status" value="1"/>
</dbReference>
<proteinExistence type="inferred from homology"/>
<accession>A0A3B1BR54</accession>
<dbReference type="InterPro" id="IPR003837">
    <property type="entry name" value="GatC"/>
</dbReference>
<dbReference type="EMBL" id="UOFZ01000192">
    <property type="protein sequence ID" value="VAX14683.1"/>
    <property type="molecule type" value="Genomic_DNA"/>
</dbReference>
<dbReference type="InterPro" id="IPR036113">
    <property type="entry name" value="Asp/Glu-ADT_sf_sub_c"/>
</dbReference>
<keyword evidence="1" id="KW-0808">Transferase</keyword>
<dbReference type="EC" id="6.3.5.6" evidence="1"/>
<dbReference type="PANTHER" id="PTHR15004">
    <property type="entry name" value="GLUTAMYL-TRNA(GLN) AMIDOTRANSFERASE SUBUNIT C, MITOCHONDRIAL"/>
    <property type="match status" value="1"/>
</dbReference>
<evidence type="ECO:0000313" key="1">
    <source>
        <dbReference type="EMBL" id="VAX14683.1"/>
    </source>
</evidence>
<protein>
    <submittedName>
        <fullName evidence="1">Aspartyl-tRNA(Asn) amidotransferase subunit C @ Glutamyl-tRNA(Gln) amidotransferase subunit C</fullName>
        <ecNumber evidence="1">6.3.5.6</ecNumber>
        <ecNumber evidence="1">6.3.5.7</ecNumber>
    </submittedName>
</protein>
<dbReference type="GO" id="GO:0006450">
    <property type="term" value="P:regulation of translational fidelity"/>
    <property type="evidence" value="ECO:0007669"/>
    <property type="project" value="InterPro"/>
</dbReference>
<keyword evidence="1" id="KW-0436">Ligase</keyword>
<dbReference type="GO" id="GO:0050567">
    <property type="term" value="F:glutaminyl-tRNA synthase (glutamine-hydrolyzing) activity"/>
    <property type="evidence" value="ECO:0007669"/>
    <property type="project" value="UniProtKB-EC"/>
</dbReference>
<dbReference type="AlphaFoldDB" id="A0A3B1BR54"/>
<dbReference type="HAMAP" id="MF_00122">
    <property type="entry name" value="GatC"/>
    <property type="match status" value="1"/>
</dbReference>
<dbReference type="GO" id="GO:0070681">
    <property type="term" value="P:glutaminyl-tRNAGln biosynthesis via transamidation"/>
    <property type="evidence" value="ECO:0007669"/>
    <property type="project" value="TreeGrafter"/>
</dbReference>
<organism evidence="1">
    <name type="scientific">hydrothermal vent metagenome</name>
    <dbReference type="NCBI Taxonomy" id="652676"/>
    <lineage>
        <taxon>unclassified sequences</taxon>
        <taxon>metagenomes</taxon>
        <taxon>ecological metagenomes</taxon>
    </lineage>
</organism>
<dbReference type="PANTHER" id="PTHR15004:SF0">
    <property type="entry name" value="GLUTAMYL-TRNA(GLN) AMIDOTRANSFERASE SUBUNIT C, MITOCHONDRIAL"/>
    <property type="match status" value="1"/>
</dbReference>
<gene>
    <name evidence="1" type="ORF">MNBD_GAMMA24-1877</name>
</gene>
<dbReference type="SUPFAM" id="SSF141000">
    <property type="entry name" value="Glu-tRNAGln amidotransferase C subunit"/>
    <property type="match status" value="1"/>
</dbReference>
<reference evidence="1" key="1">
    <citation type="submission" date="2018-06" db="EMBL/GenBank/DDBJ databases">
        <authorList>
            <person name="Zhirakovskaya E."/>
        </authorList>
    </citation>
    <scope>NUCLEOTIDE SEQUENCE</scope>
</reference>
<name>A0A3B1BR54_9ZZZZ</name>
<dbReference type="Pfam" id="PF02686">
    <property type="entry name" value="GatC"/>
    <property type="match status" value="1"/>
</dbReference>
<dbReference type="NCBIfam" id="TIGR00135">
    <property type="entry name" value="gatC"/>
    <property type="match status" value="1"/>
</dbReference>
<dbReference type="EC" id="6.3.5.7" evidence="1"/>
<sequence length="95" mass="10797">MSLDKQDVEKIAHLARLGINEADVPAYVQNLSSILDLVEQMNSVDTDNVQPMAHPTDAVQRLREDEVRENNQRERFQSIAPQVENGLYLVPKVIE</sequence>
<dbReference type="GO" id="GO:0050566">
    <property type="term" value="F:asparaginyl-tRNA synthase (glutamine-hydrolyzing) activity"/>
    <property type="evidence" value="ECO:0007669"/>
    <property type="project" value="UniProtKB-EC"/>
</dbReference>
<dbReference type="GO" id="GO:0016740">
    <property type="term" value="F:transferase activity"/>
    <property type="evidence" value="ECO:0007669"/>
    <property type="project" value="UniProtKB-KW"/>
</dbReference>